<dbReference type="Gene3D" id="3.40.50.1820">
    <property type="entry name" value="alpha/beta hydrolase"/>
    <property type="match status" value="1"/>
</dbReference>
<accession>A0A097ES69</accession>
<dbReference type="InterPro" id="IPR000073">
    <property type="entry name" value="AB_hydrolase_1"/>
</dbReference>
<feature type="domain" description="AB hydrolase-1" evidence="4">
    <location>
        <begin position="58"/>
        <end position="312"/>
    </location>
</feature>
<evidence type="ECO:0000313" key="5">
    <source>
        <dbReference type="EMBL" id="AIT10779.1"/>
    </source>
</evidence>
<protein>
    <submittedName>
        <fullName evidence="5">Alpha/beta hydrolase</fullName>
    </submittedName>
</protein>
<reference evidence="5 6" key="2">
    <citation type="journal article" date="2014" name="Emerg. Microbes Infect.">
        <title>Potential impact on kidney infection: a whole-genome analysis of Leptospira santarosai serovar Shermani.</title>
        <authorList>
            <person name="Chou L.F."/>
            <person name="Chen T.W."/>
            <person name="Ko Y.C."/>
            <person name="Pan M.J."/>
            <person name="Tian Y.C."/>
            <person name="Chiu C.H."/>
            <person name="Tang P."/>
            <person name="Hung C.C."/>
            <person name="Yang C.W."/>
        </authorList>
    </citation>
    <scope>NUCLEOTIDE SEQUENCE</scope>
    <source>
        <strain evidence="5 6">LT 821</strain>
    </source>
</reference>
<dbReference type="Proteomes" id="UP000035800">
    <property type="component" value="Chromosome I"/>
</dbReference>
<dbReference type="STRING" id="758847.LSS_22885"/>
<dbReference type="KEGG" id="lst:LSS_22885"/>
<evidence type="ECO:0000256" key="2">
    <source>
        <dbReference type="ARBA" id="ARBA00023098"/>
    </source>
</evidence>
<evidence type="ECO:0000313" key="6">
    <source>
        <dbReference type="Proteomes" id="UP000035800"/>
    </source>
</evidence>
<evidence type="ECO:0000256" key="3">
    <source>
        <dbReference type="SAM" id="SignalP"/>
    </source>
</evidence>
<dbReference type="SUPFAM" id="SSF53474">
    <property type="entry name" value="alpha/beta-Hydrolases"/>
    <property type="match status" value="1"/>
</dbReference>
<keyword evidence="1" id="KW-0442">Lipid degradation</keyword>
<dbReference type="EMBL" id="CP006694">
    <property type="protein sequence ID" value="AIT10779.1"/>
    <property type="molecule type" value="Genomic_DNA"/>
</dbReference>
<sequence length="357" mass="39957">MNTAIRKIFLILFLGMFLSQCKASIQLQGEIHHPKTEDGWDLTLEHFPPAYGSSSKKYPVILCHGLIANRTYMKINEKSSIVGRLQKEGYDVWLLDLRGRRDAGYPSLFFGDKTFSYGIDDYIRYDVDTAIKHVLHSTGKDKVNWIGHSMGGTIVYSRIGSLDEKRIVNLVAIGSSATLDSPSFALKSWSSLSWFVNLLPVVPAETWIGIEGATGISFLSQEFFDELLGHEPNIDSSILSGVKTTSINPGTKKEVSQFQDFIESGEFRSLDRKISYSNGLKNIKIPTLLIAGRRDKIGTASSLRHVYDTISSEDKTLFIVSRANNHSEDYGHMDLIVGKNADKDIFVPLVAWLNKRN</sequence>
<feature type="chain" id="PRO_5001930306" evidence="3">
    <location>
        <begin position="24"/>
        <end position="357"/>
    </location>
</feature>
<feature type="signal peptide" evidence="3">
    <location>
        <begin position="1"/>
        <end position="23"/>
    </location>
</feature>
<organism evidence="5 6">
    <name type="scientific">Leptospira santarosai serovar Shermani str. LT 821</name>
    <dbReference type="NCBI Taxonomy" id="758847"/>
    <lineage>
        <taxon>Bacteria</taxon>
        <taxon>Pseudomonadati</taxon>
        <taxon>Spirochaetota</taxon>
        <taxon>Spirochaetia</taxon>
        <taxon>Leptospirales</taxon>
        <taxon>Leptospiraceae</taxon>
        <taxon>Leptospira</taxon>
    </lineage>
</organism>
<evidence type="ECO:0000259" key="4">
    <source>
        <dbReference type="Pfam" id="PF00561"/>
    </source>
</evidence>
<dbReference type="PANTHER" id="PTHR11005">
    <property type="entry name" value="LYSOSOMAL ACID LIPASE-RELATED"/>
    <property type="match status" value="1"/>
</dbReference>
<evidence type="ECO:0000256" key="1">
    <source>
        <dbReference type="ARBA" id="ARBA00022963"/>
    </source>
</evidence>
<dbReference type="GeneID" id="29739739"/>
<name>A0A097ES69_9LEPT</name>
<dbReference type="GO" id="GO:0016787">
    <property type="term" value="F:hydrolase activity"/>
    <property type="evidence" value="ECO:0007669"/>
    <property type="project" value="UniProtKB-KW"/>
</dbReference>
<reference evidence="5 6" key="1">
    <citation type="journal article" date="2012" name="Gene">
        <title>Sequence of Leptospira santarosai serovar Shermani genome and prediction of virulence-associated genes.</title>
        <authorList>
            <person name="Chou L.F."/>
            <person name="Chen Y.T."/>
            <person name="Lu C.W."/>
            <person name="Ko Y.C."/>
            <person name="Tang C.Y."/>
            <person name="Pan M.J."/>
            <person name="Tian Y.C."/>
            <person name="Chiu C.H."/>
            <person name="Hung C.C."/>
            <person name="Yang C.W."/>
        </authorList>
    </citation>
    <scope>NUCLEOTIDE SEQUENCE [LARGE SCALE GENOMIC DNA]</scope>
    <source>
        <strain evidence="5">LT 821</strain>
    </source>
</reference>
<dbReference type="Pfam" id="PF00561">
    <property type="entry name" value="Abhydrolase_1"/>
    <property type="match status" value="1"/>
</dbReference>
<gene>
    <name evidence="5" type="ORF">LSS_22885</name>
</gene>
<proteinExistence type="predicted"/>
<dbReference type="AlphaFoldDB" id="A0A097ES69"/>
<keyword evidence="5" id="KW-0378">Hydrolase</keyword>
<dbReference type="GO" id="GO:0016042">
    <property type="term" value="P:lipid catabolic process"/>
    <property type="evidence" value="ECO:0007669"/>
    <property type="project" value="UniProtKB-KW"/>
</dbReference>
<dbReference type="InterPro" id="IPR029058">
    <property type="entry name" value="AB_hydrolase_fold"/>
</dbReference>
<dbReference type="RefSeq" id="WP_016551886.1">
    <property type="nucleotide sequence ID" value="NZ_CP006694.1"/>
</dbReference>
<keyword evidence="2" id="KW-0443">Lipid metabolism</keyword>
<keyword evidence="3" id="KW-0732">Signal</keyword>